<reference evidence="1 2" key="1">
    <citation type="submission" date="2015-11" db="EMBL/GenBank/DDBJ databases">
        <title>Genome sequences of Lysobacter enzymogenes strain C3 and Lysobacter antibioticus ATCC 29479.</title>
        <authorList>
            <person name="Kobayashi D.Y."/>
        </authorList>
    </citation>
    <scope>NUCLEOTIDE SEQUENCE [LARGE SCALE GENOMIC DNA]</scope>
    <source>
        <strain evidence="1 2">C3</strain>
    </source>
</reference>
<evidence type="ECO:0000313" key="1">
    <source>
        <dbReference type="EMBL" id="ALN60417.1"/>
    </source>
</evidence>
<sequence>MNIATVSSATPAPSAAVSDAAALAPVLIVGGSGVVGAQGAQALRRLHPQLPLAIAGRDRARAEAVAARVGGASALAVDLQREDLGLPADARFSAVVVFVKDDTLNTLKYALHRRLPYVSTSSGSFEIAPEVSLHLRHPGRSPMLLASHWLAGAATLPALHFAAALRRVERIGLFALLDERDMGGPAAAADYQRLTSAAAAQILERGRWRWVRGEQAAGAGVSVDGTPMPAQAYSPMDVVSLAAATGAHSIRLDLALGETASRRRGEAFSTEIAIELEGEDADGRRVRTRHELVHPQGQAPLTALGIALGVERLLGLDGAEAPAPGLYTPDLLIEPGYFLRRLQEAGLRVVERGVSVEE</sequence>
<proteinExistence type="predicted"/>
<dbReference type="Proteomes" id="UP000061569">
    <property type="component" value="Chromosome"/>
</dbReference>
<dbReference type="AlphaFoldDB" id="A0A0S2DPK4"/>
<dbReference type="STRING" id="69.GLE_5076"/>
<organism evidence="1 2">
    <name type="scientific">Lysobacter enzymogenes</name>
    <dbReference type="NCBI Taxonomy" id="69"/>
    <lineage>
        <taxon>Bacteria</taxon>
        <taxon>Pseudomonadati</taxon>
        <taxon>Pseudomonadota</taxon>
        <taxon>Gammaproteobacteria</taxon>
        <taxon>Lysobacterales</taxon>
        <taxon>Lysobacteraceae</taxon>
        <taxon>Lysobacter</taxon>
    </lineage>
</organism>
<dbReference type="SUPFAM" id="SSF51735">
    <property type="entry name" value="NAD(P)-binding Rossmann-fold domains"/>
    <property type="match status" value="1"/>
</dbReference>
<dbReference type="EMBL" id="CP013140">
    <property type="protein sequence ID" value="ALN60417.1"/>
    <property type="molecule type" value="Genomic_DNA"/>
</dbReference>
<gene>
    <name evidence="1" type="ORF">GLE_5076</name>
</gene>
<dbReference type="InterPro" id="IPR036291">
    <property type="entry name" value="NAD(P)-bd_dom_sf"/>
</dbReference>
<evidence type="ECO:0008006" key="3">
    <source>
        <dbReference type="Google" id="ProtNLM"/>
    </source>
</evidence>
<dbReference type="PATRIC" id="fig|69.6.peg.5003"/>
<name>A0A0S2DPK4_LYSEN</name>
<dbReference type="Gene3D" id="3.40.50.720">
    <property type="entry name" value="NAD(P)-binding Rossmann-like Domain"/>
    <property type="match status" value="1"/>
</dbReference>
<evidence type="ECO:0000313" key="2">
    <source>
        <dbReference type="Proteomes" id="UP000061569"/>
    </source>
</evidence>
<protein>
    <recommendedName>
        <fullName evidence="3">Saccharopine dehydrogenase</fullName>
    </recommendedName>
</protein>
<accession>A0A0S2DPK4</accession>
<dbReference type="KEGG" id="lez:GLE_5076"/>